<keyword evidence="1 4" id="KW-0436">Ligase</keyword>
<dbReference type="GO" id="GO:0004357">
    <property type="term" value="F:glutamate-cysteine ligase activity"/>
    <property type="evidence" value="ECO:0007669"/>
    <property type="project" value="UniProtKB-EC"/>
</dbReference>
<dbReference type="PANTHER" id="PTHR36510">
    <property type="entry name" value="GLUTAMATE--CYSTEINE LIGASE 2-RELATED"/>
    <property type="match status" value="1"/>
</dbReference>
<keyword evidence="6" id="KW-1185">Reference proteome</keyword>
<dbReference type="PANTHER" id="PTHR36510:SF1">
    <property type="entry name" value="GLUTAMATE--CYSTEINE LIGASE 2-RELATED"/>
    <property type="match status" value="1"/>
</dbReference>
<evidence type="ECO:0000256" key="2">
    <source>
        <dbReference type="ARBA" id="ARBA00022741"/>
    </source>
</evidence>
<dbReference type="SUPFAM" id="SSF55931">
    <property type="entry name" value="Glutamine synthetase/guanido kinase"/>
    <property type="match status" value="1"/>
</dbReference>
<dbReference type="InterPro" id="IPR011793">
    <property type="entry name" value="YbdK"/>
</dbReference>
<gene>
    <name evidence="5" type="ORF">SNE35_15295</name>
</gene>
<protein>
    <recommendedName>
        <fullName evidence="4">Putative glutamate--cysteine ligase 2</fullName>
        <ecNumber evidence="4">6.3.2.2</ecNumber>
    </recommendedName>
    <alternativeName>
        <fullName evidence="4">Gamma-glutamylcysteine synthetase 2</fullName>
        <shortName evidence="4">GCS 2</shortName>
        <shortName evidence="4">Gamma-GCS 2</shortName>
    </alternativeName>
</protein>
<reference evidence="5 6" key="1">
    <citation type="submission" date="2023-11" db="EMBL/GenBank/DDBJ databases">
        <title>Paucibacter sp. nov., isolated from fresh soil in Korea.</title>
        <authorList>
            <person name="Le N.T.T."/>
        </authorList>
    </citation>
    <scope>NUCLEOTIDE SEQUENCE [LARGE SCALE GENOMIC DNA]</scope>
    <source>
        <strain evidence="5 6">R3-3</strain>
    </source>
</reference>
<proteinExistence type="inferred from homology"/>
<dbReference type="Gene3D" id="3.30.590.20">
    <property type="match status" value="1"/>
</dbReference>
<dbReference type="EC" id="6.3.2.2" evidence="4"/>
<evidence type="ECO:0000313" key="5">
    <source>
        <dbReference type="EMBL" id="MDY0745885.1"/>
    </source>
</evidence>
<accession>A0ABU5DHV9</accession>
<dbReference type="RefSeq" id="WP_320423776.1">
    <property type="nucleotide sequence ID" value="NZ_JAXCLA010000004.1"/>
</dbReference>
<keyword evidence="2 4" id="KW-0547">Nucleotide-binding</keyword>
<dbReference type="InterPro" id="IPR014746">
    <property type="entry name" value="Gln_synth/guanido_kin_cat_dom"/>
</dbReference>
<keyword evidence="3 4" id="KW-0067">ATP-binding</keyword>
<name>A0ABU5DHV9_9BURK</name>
<dbReference type="Proteomes" id="UP001285263">
    <property type="component" value="Unassembled WGS sequence"/>
</dbReference>
<dbReference type="Pfam" id="PF04107">
    <property type="entry name" value="GCS2"/>
    <property type="match status" value="1"/>
</dbReference>
<comment type="catalytic activity">
    <reaction evidence="4">
        <text>L-cysteine + L-glutamate + ATP = gamma-L-glutamyl-L-cysteine + ADP + phosphate + H(+)</text>
        <dbReference type="Rhea" id="RHEA:13285"/>
        <dbReference type="ChEBI" id="CHEBI:15378"/>
        <dbReference type="ChEBI" id="CHEBI:29985"/>
        <dbReference type="ChEBI" id="CHEBI:30616"/>
        <dbReference type="ChEBI" id="CHEBI:35235"/>
        <dbReference type="ChEBI" id="CHEBI:43474"/>
        <dbReference type="ChEBI" id="CHEBI:58173"/>
        <dbReference type="ChEBI" id="CHEBI:456216"/>
        <dbReference type="EC" id="6.3.2.2"/>
    </reaction>
</comment>
<evidence type="ECO:0000256" key="1">
    <source>
        <dbReference type="ARBA" id="ARBA00022598"/>
    </source>
</evidence>
<comment type="function">
    <text evidence="4">ATP-dependent carboxylate-amine ligase which exhibits weak glutamate--cysteine ligase activity.</text>
</comment>
<dbReference type="HAMAP" id="MF_01609">
    <property type="entry name" value="Glu_cys_ligase_2"/>
    <property type="match status" value="1"/>
</dbReference>
<dbReference type="NCBIfam" id="TIGR02050">
    <property type="entry name" value="gshA_cyan_rel"/>
    <property type="match status" value="1"/>
</dbReference>
<dbReference type="EMBL" id="JAXCLA010000004">
    <property type="protein sequence ID" value="MDY0745885.1"/>
    <property type="molecule type" value="Genomic_DNA"/>
</dbReference>
<comment type="similarity">
    <text evidence="4">Belongs to the glutamate--cysteine ligase type 2 family. YbdK subfamily.</text>
</comment>
<sequence length="372" mass="41724">MSLGAFADSRSLTMGVELELQIVNHHDYDLAPASGDLLRLMEKVKLPGVVTPEITESMIELCTGICVDHAQVLAELTETRDALVARADKLNIGLCGGGTHPFQHWSERRIYDKPRFHEISALYGYLSKQFTIFGQHVHIGCPGPDQALVLLHGLSRFIPHFIALSASSPFVQGTDTGFDSARLNSVFAFPLSGRAPFVNRWEDFGVFFDKMTRTGVVKSMKDFYWDIRPKPEYGTIEVRVLDTPLTIEKAAALAGYVQCLARWLRIEKPFEPAEDDYLPYTFNRFQACRFGLDGTFVDPKTGEHRTLRDDIESTLKALEIHAMELKAEGAIALIRSELAGFGNDAAWLRSIQAKENLLPEVVRRQCLRWAGH</sequence>
<dbReference type="NCBIfam" id="NF010040">
    <property type="entry name" value="PRK13516.1"/>
    <property type="match status" value="1"/>
</dbReference>
<evidence type="ECO:0000313" key="6">
    <source>
        <dbReference type="Proteomes" id="UP001285263"/>
    </source>
</evidence>
<comment type="caution">
    <text evidence="5">The sequence shown here is derived from an EMBL/GenBank/DDBJ whole genome shotgun (WGS) entry which is preliminary data.</text>
</comment>
<organism evidence="5 6">
    <name type="scientific">Roseateles agri</name>
    <dbReference type="NCBI Taxonomy" id="3098619"/>
    <lineage>
        <taxon>Bacteria</taxon>
        <taxon>Pseudomonadati</taxon>
        <taxon>Pseudomonadota</taxon>
        <taxon>Betaproteobacteria</taxon>
        <taxon>Burkholderiales</taxon>
        <taxon>Sphaerotilaceae</taxon>
        <taxon>Roseateles</taxon>
    </lineage>
</organism>
<evidence type="ECO:0000256" key="4">
    <source>
        <dbReference type="HAMAP-Rule" id="MF_01609"/>
    </source>
</evidence>
<evidence type="ECO:0000256" key="3">
    <source>
        <dbReference type="ARBA" id="ARBA00022840"/>
    </source>
</evidence>
<dbReference type="InterPro" id="IPR050141">
    <property type="entry name" value="GCL_type2/YbdK_subfam"/>
</dbReference>
<dbReference type="InterPro" id="IPR006336">
    <property type="entry name" value="GCS2"/>
</dbReference>